<evidence type="ECO:0000313" key="2">
    <source>
        <dbReference type="EMBL" id="MBM9465925.1"/>
    </source>
</evidence>
<keyword evidence="3" id="KW-1185">Reference proteome</keyword>
<dbReference type="SUPFAM" id="SSF89796">
    <property type="entry name" value="CoA-transferase family III (CaiB/BaiF)"/>
    <property type="match status" value="1"/>
</dbReference>
<dbReference type="RefSeq" id="WP_205258884.1">
    <property type="nucleotide sequence ID" value="NZ_JAERWK010000003.1"/>
</dbReference>
<dbReference type="InterPro" id="IPR003673">
    <property type="entry name" value="CoA-Trfase_fam_III"/>
</dbReference>
<evidence type="ECO:0000256" key="1">
    <source>
        <dbReference type="ARBA" id="ARBA00022679"/>
    </source>
</evidence>
<dbReference type="EMBL" id="JAERWK010000003">
    <property type="protein sequence ID" value="MBM9465925.1"/>
    <property type="molecule type" value="Genomic_DNA"/>
</dbReference>
<dbReference type="GO" id="GO:0008410">
    <property type="term" value="F:CoA-transferase activity"/>
    <property type="evidence" value="ECO:0007669"/>
    <property type="project" value="TreeGrafter"/>
</dbReference>
<dbReference type="PANTHER" id="PTHR48207:SF3">
    <property type="entry name" value="SUCCINATE--HYDROXYMETHYLGLUTARATE COA-TRANSFERASE"/>
    <property type="match status" value="1"/>
</dbReference>
<reference evidence="2" key="1">
    <citation type="submission" date="2021-01" db="EMBL/GenBank/DDBJ databases">
        <title>YIM 132084 draft genome.</title>
        <authorList>
            <person name="An D."/>
        </authorList>
    </citation>
    <scope>NUCLEOTIDE SEQUENCE</scope>
    <source>
        <strain evidence="2">YIM 132084</strain>
    </source>
</reference>
<organism evidence="2 3">
    <name type="scientific">Nakamurella leprariae</name>
    <dbReference type="NCBI Taxonomy" id="2803911"/>
    <lineage>
        <taxon>Bacteria</taxon>
        <taxon>Bacillati</taxon>
        <taxon>Actinomycetota</taxon>
        <taxon>Actinomycetes</taxon>
        <taxon>Nakamurellales</taxon>
        <taxon>Nakamurellaceae</taxon>
        <taxon>Nakamurella</taxon>
    </lineage>
</organism>
<dbReference type="InterPro" id="IPR044855">
    <property type="entry name" value="CoA-Trfase_III_dom3_sf"/>
</dbReference>
<dbReference type="InterPro" id="IPR023606">
    <property type="entry name" value="CoA-Trfase_III_dom_1_sf"/>
</dbReference>
<proteinExistence type="predicted"/>
<sequence>MNNGPLQGISVVEVGSGPAIALAARMMAGYGADVVKVEPPTGDPSRRVGPFPPGARDTETSAAFLYLHGGKRSVVIDLVRTDGRDRLRSLIDGADVVLVDVPDADRTRLGVDRSWWKAVAPDAVVVSMSPYGETGPRSGWLTSDLVAFATGGQMSLMGEPDREPLKSYGNQAELQAAFHVYGAALAGLRLRDRTGSGQYVRIDGQQVQASSMEAQGPMAYNRDPLPVAFTSRSGNGSRAIWSQYECVDGYVGVFVNAPNLPAFFAAIGRPELLERMTDAEFVGSELGPIVAQWCAERTMQQVFDAALEFGAPFSYVATPEVLLASDTVAATGIWRHVDHPVAGRFRVPGPPVRSAELAFELAPAPLLGEHTADVLRPTTTPAVTGRPVSDSE</sequence>
<evidence type="ECO:0000313" key="3">
    <source>
        <dbReference type="Proteomes" id="UP000663792"/>
    </source>
</evidence>
<protein>
    <submittedName>
        <fullName evidence="2">CoA transferase</fullName>
    </submittedName>
</protein>
<dbReference type="InterPro" id="IPR050483">
    <property type="entry name" value="CoA-transferase_III_domain"/>
</dbReference>
<dbReference type="Proteomes" id="UP000663792">
    <property type="component" value="Unassembled WGS sequence"/>
</dbReference>
<accession>A0A939BXF5</accession>
<dbReference type="Pfam" id="PF02515">
    <property type="entry name" value="CoA_transf_3"/>
    <property type="match status" value="1"/>
</dbReference>
<dbReference type="Gene3D" id="3.30.1540.10">
    <property type="entry name" value="formyl-coa transferase, domain 3"/>
    <property type="match status" value="1"/>
</dbReference>
<dbReference type="AlphaFoldDB" id="A0A939BXF5"/>
<gene>
    <name evidence="2" type="ORF">JL106_01360</name>
</gene>
<keyword evidence="1 2" id="KW-0808">Transferase</keyword>
<name>A0A939BXF5_9ACTN</name>
<dbReference type="PANTHER" id="PTHR48207">
    <property type="entry name" value="SUCCINATE--HYDROXYMETHYLGLUTARATE COA-TRANSFERASE"/>
    <property type="match status" value="1"/>
</dbReference>
<comment type="caution">
    <text evidence="2">The sequence shown here is derived from an EMBL/GenBank/DDBJ whole genome shotgun (WGS) entry which is preliminary data.</text>
</comment>
<dbReference type="Gene3D" id="3.40.50.10540">
    <property type="entry name" value="Crotonobetainyl-coa:carnitine coa-transferase, domain 1"/>
    <property type="match status" value="1"/>
</dbReference>